<dbReference type="Pfam" id="PF03306">
    <property type="entry name" value="AAL_decarboxy"/>
    <property type="match status" value="1"/>
</dbReference>
<evidence type="ECO:0000256" key="4">
    <source>
        <dbReference type="ARBA" id="ARBA00013204"/>
    </source>
</evidence>
<dbReference type="Proteomes" id="UP000182089">
    <property type="component" value="Unassembled WGS sequence"/>
</dbReference>
<comment type="pathway">
    <text evidence="2 9">Polyol metabolism; (R,R)-butane-2,3-diol biosynthesis; (R,R)-butane-2,3-diol from pyruvate: step 2/3.</text>
</comment>
<dbReference type="InterPro" id="IPR005128">
    <property type="entry name" value="Acetolactate_a_deCO2ase"/>
</dbReference>
<sequence length="238" mass="26118">MKDYQTLYQHGTLGMLVPGLFEGTLPVSDLLKHGNTGIGTATGLDGEMVVLDGVSYLVKSSGQIIHLAGDVKVPFATVHYHDPKLAGFTLENKTDAQVKETILQKYPYQNIFFAVNIKGTFAHVKTRAVQGQKKPYPTLVEVAEKQAVFAEADSQGTIVGYFAPKLFQGMAAAGFHLHYLNDDRTMGGHLLGFTIKKAEVSIQPFTNVNQHFPLENATFLHENLDLDSMSAQIHQAEE</sequence>
<evidence type="ECO:0000256" key="1">
    <source>
        <dbReference type="ARBA" id="ARBA00001784"/>
    </source>
</evidence>
<comment type="similarity">
    <text evidence="3 9">Belongs to the alpha-acetolactate decarboxylase family.</text>
</comment>
<evidence type="ECO:0000256" key="6">
    <source>
        <dbReference type="ARBA" id="ARBA00022793"/>
    </source>
</evidence>
<evidence type="ECO:0000256" key="5">
    <source>
        <dbReference type="ARBA" id="ARBA00020164"/>
    </source>
</evidence>
<proteinExistence type="inferred from homology"/>
<name>A0ABY1A8Y6_9LACO</name>
<reference evidence="10 11" key="1">
    <citation type="submission" date="2016-10" db="EMBL/GenBank/DDBJ databases">
        <authorList>
            <person name="Varghese N."/>
            <person name="Submissions S."/>
        </authorList>
    </citation>
    <scope>NUCLEOTIDE SEQUENCE [LARGE SCALE GENOMIC DNA]</scope>
    <source>
        <strain evidence="10 11">WC1T17</strain>
    </source>
</reference>
<keyword evidence="8 9" id="KW-0456">Lyase</keyword>
<dbReference type="EMBL" id="FOCC01000001">
    <property type="protein sequence ID" value="SEM31954.1"/>
    <property type="molecule type" value="Genomic_DNA"/>
</dbReference>
<comment type="catalytic activity">
    <reaction evidence="1 9">
        <text>(2S)-2-acetolactate + H(+) = (R)-acetoin + CO2</text>
        <dbReference type="Rhea" id="RHEA:21580"/>
        <dbReference type="ChEBI" id="CHEBI:15378"/>
        <dbReference type="ChEBI" id="CHEBI:15686"/>
        <dbReference type="ChEBI" id="CHEBI:16526"/>
        <dbReference type="ChEBI" id="CHEBI:58476"/>
        <dbReference type="EC" id="4.1.1.5"/>
    </reaction>
</comment>
<keyword evidence="6 9" id="KW-0210">Decarboxylase</keyword>
<accession>A0ABY1A8Y6</accession>
<evidence type="ECO:0000256" key="7">
    <source>
        <dbReference type="ARBA" id="ARBA00023061"/>
    </source>
</evidence>
<dbReference type="PANTHER" id="PTHR35524">
    <property type="entry name" value="ALPHA-ACETOLACTATE DECARBOXYLASE"/>
    <property type="match status" value="1"/>
</dbReference>
<evidence type="ECO:0000256" key="2">
    <source>
        <dbReference type="ARBA" id="ARBA00005170"/>
    </source>
</evidence>
<evidence type="ECO:0000256" key="8">
    <source>
        <dbReference type="ARBA" id="ARBA00023239"/>
    </source>
</evidence>
<dbReference type="PANTHER" id="PTHR35524:SF1">
    <property type="entry name" value="ALPHA-ACETOLACTATE DECARBOXYLASE"/>
    <property type="match status" value="1"/>
</dbReference>
<dbReference type="PIRSF" id="PIRSF001332">
    <property type="entry name" value="Acetolac_decarb"/>
    <property type="match status" value="1"/>
</dbReference>
<dbReference type="SUPFAM" id="SSF117856">
    <property type="entry name" value="AF0104/ALDC/Ptd012-like"/>
    <property type="match status" value="1"/>
</dbReference>
<protein>
    <recommendedName>
        <fullName evidence="5 9">Alpha-acetolactate decarboxylase</fullName>
        <ecNumber evidence="4 9">4.1.1.5</ecNumber>
    </recommendedName>
</protein>
<dbReference type="EC" id="4.1.1.5" evidence="4 9"/>
<evidence type="ECO:0000256" key="3">
    <source>
        <dbReference type="ARBA" id="ARBA00007106"/>
    </source>
</evidence>
<gene>
    <name evidence="10" type="ORF">SAMN05216431_10175</name>
</gene>
<keyword evidence="7 9" id="KW-0005">Acetoin biosynthesis</keyword>
<evidence type="ECO:0000256" key="9">
    <source>
        <dbReference type="PIRNR" id="PIRNR001332"/>
    </source>
</evidence>
<comment type="caution">
    <text evidence="10">The sequence shown here is derived from an EMBL/GenBank/DDBJ whole genome shotgun (WGS) entry which is preliminary data.</text>
</comment>
<evidence type="ECO:0000313" key="11">
    <source>
        <dbReference type="Proteomes" id="UP000182089"/>
    </source>
</evidence>
<dbReference type="CDD" id="cd17299">
    <property type="entry name" value="acetolactate_decarboxylase"/>
    <property type="match status" value="1"/>
</dbReference>
<organism evidence="10 11">
    <name type="scientific">Ligilactobacillus ruminis</name>
    <dbReference type="NCBI Taxonomy" id="1623"/>
    <lineage>
        <taxon>Bacteria</taxon>
        <taxon>Bacillati</taxon>
        <taxon>Bacillota</taxon>
        <taxon>Bacilli</taxon>
        <taxon>Lactobacillales</taxon>
        <taxon>Lactobacillaceae</taxon>
        <taxon>Ligilactobacillus</taxon>
    </lineage>
</organism>
<evidence type="ECO:0000313" key="10">
    <source>
        <dbReference type="EMBL" id="SEM31954.1"/>
    </source>
</evidence>
<dbReference type="NCBIfam" id="TIGR01252">
    <property type="entry name" value="acetolac_decarb"/>
    <property type="match status" value="1"/>
</dbReference>
<dbReference type="Gene3D" id="3.30.1330.80">
    <property type="entry name" value="Hypothetical protein, similar to alpha- acetolactate decarboxylase, domain 2"/>
    <property type="match status" value="2"/>
</dbReference>